<evidence type="ECO:0000256" key="1">
    <source>
        <dbReference type="SAM" id="MobiDB-lite"/>
    </source>
</evidence>
<dbReference type="AlphaFoldDB" id="A0A9P7D2J0"/>
<dbReference type="EMBL" id="JABBWD010000018">
    <property type="protein sequence ID" value="KAG1777870.1"/>
    <property type="molecule type" value="Genomic_DNA"/>
</dbReference>
<gene>
    <name evidence="2" type="ORF">EV702DRAFT_1044904</name>
</gene>
<organism evidence="2 3">
    <name type="scientific">Suillus placidus</name>
    <dbReference type="NCBI Taxonomy" id="48579"/>
    <lineage>
        <taxon>Eukaryota</taxon>
        <taxon>Fungi</taxon>
        <taxon>Dikarya</taxon>
        <taxon>Basidiomycota</taxon>
        <taxon>Agaricomycotina</taxon>
        <taxon>Agaricomycetes</taxon>
        <taxon>Agaricomycetidae</taxon>
        <taxon>Boletales</taxon>
        <taxon>Suillineae</taxon>
        <taxon>Suillaceae</taxon>
        <taxon>Suillus</taxon>
    </lineage>
</organism>
<evidence type="ECO:0000313" key="3">
    <source>
        <dbReference type="Proteomes" id="UP000714275"/>
    </source>
</evidence>
<dbReference type="OrthoDB" id="2688730at2759"/>
<feature type="region of interest" description="Disordered" evidence="1">
    <location>
        <begin position="165"/>
        <end position="191"/>
    </location>
</feature>
<accession>A0A9P7D2J0</accession>
<keyword evidence="3" id="KW-1185">Reference proteome</keyword>
<protein>
    <submittedName>
        <fullName evidence="2">Uncharacterized protein</fullName>
    </submittedName>
</protein>
<sequence>MALCVLRTINDWKDGAITKPLGRLNCSFAIVRWVSLVAFLQSQRWDGDYVKHDRLGAHNRCIFGSVSTVNTLPEHRDKGAMDKLLEEELLSQVLWEEKSLPQDAESIMDALILHTNFTPKSISKIHYSVSGPGERKAKGAPFFHPTGPGTGRVWQLDKRNVRPRLLASSRQRKQRGQKIQPCAQTSKAALATDTEVDSESSFTLPKTDKSFSAKGYDNKNPNKKCQRASATLEGKWTLLFNAVQAAMHAMSYNFMPCVHRFEPCASFEDLNTLTLKHTNTLGYGPMMHICNPICKGFIHRIHCRLLLTPCKEPLLSYFLKSELLRSFCDFCQGRYVPHGDLSLNNFIIHDEQGYYMDFDHAGITEGSKCIHSQGMIIQSNHTGVVSFNPSSKKWISELPLDLPDEIPVLMASLSRLTHPPSNI</sequence>
<name>A0A9P7D2J0_9AGAM</name>
<dbReference type="Proteomes" id="UP000714275">
    <property type="component" value="Unassembled WGS sequence"/>
</dbReference>
<reference evidence="2" key="1">
    <citation type="journal article" date="2020" name="New Phytol.">
        <title>Comparative genomics reveals dynamic genome evolution in host specialist ectomycorrhizal fungi.</title>
        <authorList>
            <person name="Lofgren L.A."/>
            <person name="Nguyen N.H."/>
            <person name="Vilgalys R."/>
            <person name="Ruytinx J."/>
            <person name="Liao H.L."/>
            <person name="Branco S."/>
            <person name="Kuo A."/>
            <person name="LaButti K."/>
            <person name="Lipzen A."/>
            <person name="Andreopoulos W."/>
            <person name="Pangilinan J."/>
            <person name="Riley R."/>
            <person name="Hundley H."/>
            <person name="Na H."/>
            <person name="Barry K."/>
            <person name="Grigoriev I.V."/>
            <person name="Stajich J.E."/>
            <person name="Kennedy P.G."/>
        </authorList>
    </citation>
    <scope>NUCLEOTIDE SEQUENCE</scope>
    <source>
        <strain evidence="2">DOB743</strain>
    </source>
</reference>
<proteinExistence type="predicted"/>
<evidence type="ECO:0000313" key="2">
    <source>
        <dbReference type="EMBL" id="KAG1777870.1"/>
    </source>
</evidence>
<comment type="caution">
    <text evidence="2">The sequence shown here is derived from an EMBL/GenBank/DDBJ whole genome shotgun (WGS) entry which is preliminary data.</text>
</comment>